<comment type="pathway">
    <text evidence="1">Nucleotide-sugar biosynthesis; UDP-alpha-D-glucuronate biosynthesis; UDP-alpha-D-glucuronate from UDP-alpha-D-glucose: step 1/1.</text>
</comment>
<protein>
    <recommendedName>
        <fullName evidence="4 8">UDP-glucose 6-dehydrogenase</fullName>
        <ecNumber evidence="3 8">1.1.1.22</ecNumber>
    </recommendedName>
</protein>
<evidence type="ECO:0000256" key="8">
    <source>
        <dbReference type="PIRNR" id="PIRNR000124"/>
    </source>
</evidence>
<dbReference type="InterPro" id="IPR017476">
    <property type="entry name" value="UDP-Glc/GDP-Man"/>
</dbReference>
<comment type="caution">
    <text evidence="10">The sequence shown here is derived from an EMBL/GenBank/DDBJ whole genome shotgun (WGS) entry which is preliminary data.</text>
</comment>
<keyword evidence="11" id="KW-1185">Reference proteome</keyword>
<dbReference type="SMART" id="SM00984">
    <property type="entry name" value="UDPG_MGDP_dh_C"/>
    <property type="match status" value="1"/>
</dbReference>
<feature type="domain" description="UDP-glucose/GDP-mannose dehydrogenase C-terminal" evidence="9">
    <location>
        <begin position="320"/>
        <end position="424"/>
    </location>
</feature>
<keyword evidence="5 8" id="KW-0560">Oxidoreductase</keyword>
<dbReference type="InterPro" id="IPR036220">
    <property type="entry name" value="UDP-Glc/GDP-Man_DH_C_sf"/>
</dbReference>
<evidence type="ECO:0000256" key="6">
    <source>
        <dbReference type="ARBA" id="ARBA00023027"/>
    </source>
</evidence>
<accession>A0ABR7RZF8</accession>
<evidence type="ECO:0000256" key="5">
    <source>
        <dbReference type="ARBA" id="ARBA00023002"/>
    </source>
</evidence>
<dbReference type="PANTHER" id="PTHR43750:SF3">
    <property type="entry name" value="UDP-GLUCOSE 6-DEHYDROGENASE TUAD"/>
    <property type="match status" value="1"/>
</dbReference>
<reference evidence="10 11" key="1">
    <citation type="submission" date="2016-06" db="EMBL/GenBank/DDBJ databases">
        <authorList>
            <person name="Ramos C."/>
            <person name="Pintado A."/>
            <person name="Crespo-Gomez J.I."/>
        </authorList>
    </citation>
    <scope>NUCLEOTIDE SEQUENCE [LARGE SCALE GENOMIC DNA]</scope>
    <source>
        <strain evidence="10 11">AVO110</strain>
    </source>
</reference>
<evidence type="ECO:0000313" key="10">
    <source>
        <dbReference type="EMBL" id="MBC9250720.1"/>
    </source>
</evidence>
<dbReference type="InterPro" id="IPR008927">
    <property type="entry name" value="6-PGluconate_DH-like_C_sf"/>
</dbReference>
<dbReference type="SUPFAM" id="SSF52413">
    <property type="entry name" value="UDP-glucose/GDP-mannose dehydrogenase C-terminal domain"/>
    <property type="match status" value="1"/>
</dbReference>
<dbReference type="Proteomes" id="UP000744555">
    <property type="component" value="Unassembled WGS sequence"/>
</dbReference>
<evidence type="ECO:0000256" key="7">
    <source>
        <dbReference type="ARBA" id="ARBA00047473"/>
    </source>
</evidence>
<dbReference type="RefSeq" id="WP_187805796.1">
    <property type="nucleotide sequence ID" value="NZ_LZEU01000001.1"/>
</dbReference>
<evidence type="ECO:0000256" key="1">
    <source>
        <dbReference type="ARBA" id="ARBA00004701"/>
    </source>
</evidence>
<dbReference type="SUPFAM" id="SSF51735">
    <property type="entry name" value="NAD(P)-binding Rossmann-fold domains"/>
    <property type="match status" value="1"/>
</dbReference>
<dbReference type="Pfam" id="PF03721">
    <property type="entry name" value="UDPG_MGDP_dh_N"/>
    <property type="match status" value="1"/>
</dbReference>
<dbReference type="SUPFAM" id="SSF48179">
    <property type="entry name" value="6-phosphogluconate dehydrogenase C-terminal domain-like"/>
    <property type="match status" value="1"/>
</dbReference>
<dbReference type="InterPro" id="IPR036291">
    <property type="entry name" value="NAD(P)-bd_dom_sf"/>
</dbReference>
<keyword evidence="6 8" id="KW-0520">NAD</keyword>
<name>A0ABR7RZF8_AQUAC</name>
<dbReference type="Gene3D" id="3.40.50.720">
    <property type="entry name" value="NAD(P)-binding Rossmann-like Domain"/>
    <property type="match status" value="2"/>
</dbReference>
<sequence length="447" mass="49078">MKITIFGTGYVGLTQAACLAEVGHTVCCIDIDEQRIARLNRGESPIYEPGLEALLQSNLAAGRLRFSTDTAAGVDFAKVIFIAVGTPPGVDGSADLQHVFAVAETVAAHATEAKVVINKSTSPVGTAQRLKALLDQTLARRGRAYDMRVIANPEFLKEGSAVEDCMRPERIIIGIDGTQDIDLFRELYNPFSRNHEKLIVMDSRSAELSKYAANSMLATKISFINEMANLAERLGADIEMVRKGIGSDSRIGYDFIYAGCGYGGSCFPKDIQALQRTAAEVGYHPQLLEAVESINQRQKHKVFENILRHYNGDLSGKTFALWGLSFKPNTDDMREAPSRVLLDALWSSGARVHAFDPEAMPEARRIYGERDDLHLVESKEAALDGAHALVILTEWLNFRIADFGQIHQHLGDKVVFDGRNMFDPESVAREGLAYYSIGRTVAGVKPA</sequence>
<dbReference type="Gene3D" id="1.20.5.100">
    <property type="entry name" value="Cytochrome c1, transmembrane anchor, C-terminal"/>
    <property type="match status" value="1"/>
</dbReference>
<evidence type="ECO:0000259" key="9">
    <source>
        <dbReference type="SMART" id="SM00984"/>
    </source>
</evidence>
<dbReference type="NCBIfam" id="TIGR03026">
    <property type="entry name" value="NDP-sugDHase"/>
    <property type="match status" value="1"/>
</dbReference>
<dbReference type="PIRSF" id="PIRSF000124">
    <property type="entry name" value="UDPglc_GDPman_dh"/>
    <property type="match status" value="1"/>
</dbReference>
<dbReference type="InterPro" id="IPR028357">
    <property type="entry name" value="UDPglc_DH_bac"/>
</dbReference>
<gene>
    <name evidence="10" type="ORF">A9179_10575</name>
</gene>
<evidence type="ECO:0000256" key="2">
    <source>
        <dbReference type="ARBA" id="ARBA00006601"/>
    </source>
</evidence>
<dbReference type="InterPro" id="IPR014027">
    <property type="entry name" value="UDP-Glc/GDP-Man_DH_C"/>
</dbReference>
<dbReference type="InterPro" id="IPR001732">
    <property type="entry name" value="UDP-Glc/GDP-Man_DH_N"/>
</dbReference>
<proteinExistence type="inferred from homology"/>
<dbReference type="Pfam" id="PF00984">
    <property type="entry name" value="UDPG_MGDP_dh"/>
    <property type="match status" value="1"/>
</dbReference>
<organism evidence="10 11">
    <name type="scientific">Aquipseudomonas alcaligenes</name>
    <name type="common">Pseudomonas alcaligenes</name>
    <dbReference type="NCBI Taxonomy" id="43263"/>
    <lineage>
        <taxon>Bacteria</taxon>
        <taxon>Pseudomonadati</taxon>
        <taxon>Pseudomonadota</taxon>
        <taxon>Gammaproteobacteria</taxon>
        <taxon>Pseudomonadales</taxon>
        <taxon>Pseudomonadaceae</taxon>
        <taxon>Aquipseudomonas</taxon>
    </lineage>
</organism>
<dbReference type="InterPro" id="IPR014026">
    <property type="entry name" value="UDP-Glc/GDP-Man_DH_dimer"/>
</dbReference>
<dbReference type="PIRSF" id="PIRSF500134">
    <property type="entry name" value="UDPglc_DH_bac"/>
    <property type="match status" value="1"/>
</dbReference>
<dbReference type="Pfam" id="PF03720">
    <property type="entry name" value="UDPG_MGDP_dh_C"/>
    <property type="match status" value="1"/>
</dbReference>
<evidence type="ECO:0000256" key="4">
    <source>
        <dbReference type="ARBA" id="ARBA00015132"/>
    </source>
</evidence>
<comment type="catalytic activity">
    <reaction evidence="7 8">
        <text>UDP-alpha-D-glucose + 2 NAD(+) + H2O = UDP-alpha-D-glucuronate + 2 NADH + 3 H(+)</text>
        <dbReference type="Rhea" id="RHEA:23596"/>
        <dbReference type="ChEBI" id="CHEBI:15377"/>
        <dbReference type="ChEBI" id="CHEBI:15378"/>
        <dbReference type="ChEBI" id="CHEBI:57540"/>
        <dbReference type="ChEBI" id="CHEBI:57945"/>
        <dbReference type="ChEBI" id="CHEBI:58052"/>
        <dbReference type="ChEBI" id="CHEBI:58885"/>
        <dbReference type="EC" id="1.1.1.22"/>
    </reaction>
</comment>
<comment type="similarity">
    <text evidence="2 8">Belongs to the UDP-glucose/GDP-mannose dehydrogenase family.</text>
</comment>
<dbReference type="PANTHER" id="PTHR43750">
    <property type="entry name" value="UDP-GLUCOSE 6-DEHYDROGENASE TUAD"/>
    <property type="match status" value="1"/>
</dbReference>
<evidence type="ECO:0000256" key="3">
    <source>
        <dbReference type="ARBA" id="ARBA00012954"/>
    </source>
</evidence>
<dbReference type="EC" id="1.1.1.22" evidence="3 8"/>
<evidence type="ECO:0000313" key="11">
    <source>
        <dbReference type="Proteomes" id="UP000744555"/>
    </source>
</evidence>
<dbReference type="EMBL" id="LZEU01000001">
    <property type="protein sequence ID" value="MBC9250720.1"/>
    <property type="molecule type" value="Genomic_DNA"/>
</dbReference>